<evidence type="ECO:0000256" key="19">
    <source>
        <dbReference type="ARBA" id="ARBA00049348"/>
    </source>
</evidence>
<evidence type="ECO:0000256" key="17">
    <source>
        <dbReference type="ARBA" id="ARBA00030795"/>
    </source>
</evidence>
<feature type="domain" description="Methylguanine DNA methyltransferase ribonuclease-like" evidence="22">
    <location>
        <begin position="163"/>
        <end position="241"/>
    </location>
</feature>
<keyword evidence="16" id="KW-0539">Nucleus</keyword>
<evidence type="ECO:0000259" key="22">
    <source>
        <dbReference type="Pfam" id="PF02870"/>
    </source>
</evidence>
<dbReference type="AlphaFoldDB" id="A0AAD4Y1U5"/>
<evidence type="ECO:0000259" key="21">
    <source>
        <dbReference type="Pfam" id="PF01035"/>
    </source>
</evidence>
<evidence type="ECO:0000256" key="8">
    <source>
        <dbReference type="ARBA" id="ARBA00022553"/>
    </source>
</evidence>
<dbReference type="NCBIfam" id="TIGR00589">
    <property type="entry name" value="ogt"/>
    <property type="match status" value="1"/>
</dbReference>
<dbReference type="FunFam" id="3.30.160.70:FF:000001">
    <property type="entry name" value="Methylated-DNA--protein-cysteine methyltransferase"/>
    <property type="match status" value="1"/>
</dbReference>
<keyword evidence="14" id="KW-0238">DNA-binding</keyword>
<organism evidence="23 24">
    <name type="scientific">Ovis ammon polii</name>
    <dbReference type="NCBI Taxonomy" id="230172"/>
    <lineage>
        <taxon>Eukaryota</taxon>
        <taxon>Metazoa</taxon>
        <taxon>Chordata</taxon>
        <taxon>Craniata</taxon>
        <taxon>Vertebrata</taxon>
        <taxon>Euteleostomi</taxon>
        <taxon>Mammalia</taxon>
        <taxon>Eutheria</taxon>
        <taxon>Laurasiatheria</taxon>
        <taxon>Artiodactyla</taxon>
        <taxon>Ruminantia</taxon>
        <taxon>Pecora</taxon>
        <taxon>Bovidae</taxon>
        <taxon>Caprinae</taxon>
        <taxon>Ovis</taxon>
    </lineage>
</organism>
<evidence type="ECO:0000256" key="15">
    <source>
        <dbReference type="ARBA" id="ARBA00023204"/>
    </source>
</evidence>
<evidence type="ECO:0000256" key="20">
    <source>
        <dbReference type="SAM" id="MobiDB-lite"/>
    </source>
</evidence>
<evidence type="ECO:0000256" key="13">
    <source>
        <dbReference type="ARBA" id="ARBA00022833"/>
    </source>
</evidence>
<dbReference type="GO" id="GO:0046872">
    <property type="term" value="F:metal ion binding"/>
    <property type="evidence" value="ECO:0007669"/>
    <property type="project" value="UniProtKB-KW"/>
</dbReference>
<reference evidence="23" key="1">
    <citation type="submission" date="2022-03" db="EMBL/GenBank/DDBJ databases">
        <title>Genomic analyses of argali, domestic sheep and their hybrids provide insights into chromosomal evolution, heterosis and genetic basis of agronomic traits.</title>
        <authorList>
            <person name="Li M."/>
        </authorList>
    </citation>
    <scope>NUCLEOTIDE SEQUENCE</scope>
    <source>
        <strain evidence="23">CAU-MHL-2022a</strain>
        <tissue evidence="23">Skin</tissue>
    </source>
</reference>
<keyword evidence="10" id="KW-0808">Transferase</keyword>
<evidence type="ECO:0000256" key="2">
    <source>
        <dbReference type="ARBA" id="ARBA00001947"/>
    </source>
</evidence>
<evidence type="ECO:0000256" key="16">
    <source>
        <dbReference type="ARBA" id="ARBA00023242"/>
    </source>
</evidence>
<feature type="domain" description="Methylated-DNA-[protein]-cysteine S-methyltransferase DNA binding" evidence="21">
    <location>
        <begin position="255"/>
        <end position="332"/>
    </location>
</feature>
<dbReference type="InterPro" id="IPR008332">
    <property type="entry name" value="MethylG_MeTrfase_N"/>
</dbReference>
<dbReference type="GO" id="GO:0003677">
    <property type="term" value="F:DNA binding"/>
    <property type="evidence" value="ECO:0007669"/>
    <property type="project" value="UniProtKB-KW"/>
</dbReference>
<evidence type="ECO:0000256" key="14">
    <source>
        <dbReference type="ARBA" id="ARBA00023125"/>
    </source>
</evidence>
<feature type="compositionally biased region" description="Polar residues" evidence="20">
    <location>
        <begin position="345"/>
        <end position="366"/>
    </location>
</feature>
<dbReference type="InterPro" id="IPR036388">
    <property type="entry name" value="WH-like_DNA-bd_sf"/>
</dbReference>
<comment type="cofactor">
    <cofactor evidence="2">
        <name>Zn(2+)</name>
        <dbReference type="ChEBI" id="CHEBI:29105"/>
    </cofactor>
</comment>
<dbReference type="PROSITE" id="PS00374">
    <property type="entry name" value="MGMT"/>
    <property type="match status" value="1"/>
</dbReference>
<dbReference type="PANTHER" id="PTHR46460">
    <property type="entry name" value="METHYLATED-DNA--PROTEIN-CYSTEINE METHYLTRANSFERASE"/>
    <property type="match status" value="1"/>
</dbReference>
<dbReference type="PANTHER" id="PTHR46460:SF1">
    <property type="entry name" value="METHYLATED-DNA--PROTEIN-CYSTEINE METHYLTRANSFERASE"/>
    <property type="match status" value="1"/>
</dbReference>
<dbReference type="Gene3D" id="3.30.160.70">
    <property type="entry name" value="Methylated DNA-protein cysteine methyltransferase domain"/>
    <property type="match status" value="1"/>
</dbReference>
<evidence type="ECO:0000256" key="18">
    <source>
        <dbReference type="ARBA" id="ARBA00031621"/>
    </source>
</evidence>
<keyword evidence="12" id="KW-0227">DNA damage</keyword>
<dbReference type="Gene3D" id="1.10.10.10">
    <property type="entry name" value="Winged helix-like DNA-binding domain superfamily/Winged helix DNA-binding domain"/>
    <property type="match status" value="1"/>
</dbReference>
<dbReference type="FunFam" id="1.10.10.10:FF:000214">
    <property type="entry name" value="Methylated-DNA--protein-cysteine methyltransferase"/>
    <property type="match status" value="1"/>
</dbReference>
<keyword evidence="8" id="KW-0597">Phosphoprotein</keyword>
<dbReference type="Proteomes" id="UP001214576">
    <property type="component" value="Unassembled WGS sequence"/>
</dbReference>
<evidence type="ECO:0000256" key="9">
    <source>
        <dbReference type="ARBA" id="ARBA00022603"/>
    </source>
</evidence>
<dbReference type="GO" id="GO:0005654">
    <property type="term" value="C:nucleoplasm"/>
    <property type="evidence" value="ECO:0007669"/>
    <property type="project" value="TreeGrafter"/>
</dbReference>
<dbReference type="EC" id="2.1.1.63" evidence="6"/>
<sequence length="366" mass="38574">MKTLPLTVFQAFPYIKPSTPAGTLAVHQVCSTWGHPLLRAGCACEEVVPLDAASPALQQAGQLTQVSGGVLNGGLLLPLEEPSGTQEATSGPEVLLHTAVDNPGRVDSGEGGRSGSERPWVFRMERAGGSEYVYPSLCCAPEMTTASPIACKVLEKMDETCEMKYRVMDSPLGKLEISGCEQGLHGIKLHGGKTPDTRPAEATAPAEQLGGPGAVQPLLQCAAWLDAYFREPAVLEGLPVPALHHPIFQKESFTRQVLWKLLKLVKFGETVSYQQLAALAGNPRAARAVGGAMRSNPIPILIPCHRVVCSSGAMGNYSGGVGVKEWLLVHEGHPARKAARGGGSCATSSWRGALGNTTSSQPTGRD</sequence>
<dbReference type="InterPro" id="IPR036631">
    <property type="entry name" value="MGMT_N_sf"/>
</dbReference>
<comment type="similarity">
    <text evidence="5">Belongs to the MGMT family.</text>
</comment>
<dbReference type="InterPro" id="IPR014048">
    <property type="entry name" value="MethylDNA_cys_MeTrfase_DNA-bd"/>
</dbReference>
<dbReference type="GO" id="GO:0003908">
    <property type="term" value="F:methylated-DNA-[protein]-cysteine S-methyltransferase activity"/>
    <property type="evidence" value="ECO:0007669"/>
    <property type="project" value="UniProtKB-EC"/>
</dbReference>
<dbReference type="GO" id="GO:0006281">
    <property type="term" value="P:DNA repair"/>
    <property type="evidence" value="ECO:0007669"/>
    <property type="project" value="UniProtKB-KW"/>
</dbReference>
<evidence type="ECO:0000256" key="7">
    <source>
        <dbReference type="ARBA" id="ARBA00015377"/>
    </source>
</evidence>
<dbReference type="SUPFAM" id="SSF53155">
    <property type="entry name" value="Methylated DNA-protein cysteine methyltransferase domain"/>
    <property type="match status" value="1"/>
</dbReference>
<evidence type="ECO:0000256" key="4">
    <source>
        <dbReference type="ARBA" id="ARBA00004123"/>
    </source>
</evidence>
<dbReference type="GO" id="GO:0032259">
    <property type="term" value="P:methylation"/>
    <property type="evidence" value="ECO:0007669"/>
    <property type="project" value="UniProtKB-KW"/>
</dbReference>
<evidence type="ECO:0000256" key="6">
    <source>
        <dbReference type="ARBA" id="ARBA00011918"/>
    </source>
</evidence>
<keyword evidence="11" id="KW-0479">Metal-binding</keyword>
<dbReference type="InterPro" id="IPR036217">
    <property type="entry name" value="MethylDNA_cys_MeTrfase_DNAb"/>
</dbReference>
<dbReference type="SUPFAM" id="SSF46767">
    <property type="entry name" value="Methylated DNA-protein cysteine methyltransferase, C-terminal domain"/>
    <property type="match status" value="1"/>
</dbReference>
<keyword evidence="9" id="KW-0489">Methyltransferase</keyword>
<evidence type="ECO:0000313" key="23">
    <source>
        <dbReference type="EMBL" id="KAI4530381.1"/>
    </source>
</evidence>
<evidence type="ECO:0000313" key="24">
    <source>
        <dbReference type="Proteomes" id="UP001214576"/>
    </source>
</evidence>
<keyword evidence="24" id="KW-1185">Reference proteome</keyword>
<name>A0AAD4Y1U5_OVIAM</name>
<evidence type="ECO:0000256" key="3">
    <source>
        <dbReference type="ARBA" id="ARBA00003317"/>
    </source>
</evidence>
<dbReference type="EMBL" id="JAKZEL010000025">
    <property type="protein sequence ID" value="KAI4530381.1"/>
    <property type="molecule type" value="Genomic_DNA"/>
</dbReference>
<comment type="subcellular location">
    <subcellularLocation>
        <location evidence="4">Nucleus</location>
    </subcellularLocation>
</comment>
<proteinExistence type="inferred from homology"/>
<feature type="region of interest" description="Disordered" evidence="20">
    <location>
        <begin position="338"/>
        <end position="366"/>
    </location>
</feature>
<dbReference type="Pfam" id="PF02870">
    <property type="entry name" value="Methyltransf_1N"/>
    <property type="match status" value="1"/>
</dbReference>
<comment type="catalytic activity">
    <reaction evidence="19">
        <text>a 6-O-methyl-2'-deoxyguanosine in DNA + L-cysteinyl-[protein] = S-methyl-L-cysteinyl-[protein] + a 2'-deoxyguanosine in DNA</text>
        <dbReference type="Rhea" id="RHEA:24000"/>
        <dbReference type="Rhea" id="RHEA-COMP:10131"/>
        <dbReference type="Rhea" id="RHEA-COMP:10132"/>
        <dbReference type="Rhea" id="RHEA-COMP:11367"/>
        <dbReference type="Rhea" id="RHEA-COMP:11368"/>
        <dbReference type="ChEBI" id="CHEBI:29950"/>
        <dbReference type="ChEBI" id="CHEBI:82612"/>
        <dbReference type="ChEBI" id="CHEBI:85445"/>
        <dbReference type="ChEBI" id="CHEBI:85448"/>
        <dbReference type="EC" id="2.1.1.63"/>
    </reaction>
</comment>
<dbReference type="InterPro" id="IPR001497">
    <property type="entry name" value="MethylDNA_cys_MeTrfase_AS"/>
</dbReference>
<comment type="function">
    <text evidence="3">Involved in the cellular defense against the biological effects of O6-methylguanine (O6-MeG) and O4-methylthymine (O4-MeT) in DNA. Repairs the methylated nucleobase in DNA by stoichiometrically transferring the methyl group to a cysteine residue in the enzyme. This is a suicide reaction: the enzyme is irreversibly inactivated.</text>
</comment>
<evidence type="ECO:0000256" key="10">
    <source>
        <dbReference type="ARBA" id="ARBA00022679"/>
    </source>
</evidence>
<evidence type="ECO:0000256" key="11">
    <source>
        <dbReference type="ARBA" id="ARBA00022723"/>
    </source>
</evidence>
<evidence type="ECO:0000256" key="1">
    <source>
        <dbReference type="ARBA" id="ARBA00001286"/>
    </source>
</evidence>
<dbReference type="Pfam" id="PF01035">
    <property type="entry name" value="DNA_binding_1"/>
    <property type="match status" value="1"/>
</dbReference>
<accession>A0AAD4Y1U5</accession>
<comment type="catalytic activity">
    <reaction evidence="1">
        <text>a 4-O-methyl-thymidine in DNA + L-cysteinyl-[protein] = a thymidine in DNA + S-methyl-L-cysteinyl-[protein]</text>
        <dbReference type="Rhea" id="RHEA:53428"/>
        <dbReference type="Rhea" id="RHEA-COMP:10131"/>
        <dbReference type="Rhea" id="RHEA-COMP:10132"/>
        <dbReference type="Rhea" id="RHEA-COMP:13555"/>
        <dbReference type="Rhea" id="RHEA-COMP:13556"/>
        <dbReference type="ChEBI" id="CHEBI:29950"/>
        <dbReference type="ChEBI" id="CHEBI:82612"/>
        <dbReference type="ChEBI" id="CHEBI:137386"/>
        <dbReference type="ChEBI" id="CHEBI:137387"/>
        <dbReference type="EC" id="2.1.1.63"/>
    </reaction>
</comment>
<evidence type="ECO:0000256" key="12">
    <source>
        <dbReference type="ARBA" id="ARBA00022763"/>
    </source>
</evidence>
<keyword evidence="15" id="KW-0234">DNA repair</keyword>
<dbReference type="CDD" id="cd06445">
    <property type="entry name" value="ATase"/>
    <property type="match status" value="1"/>
</dbReference>
<gene>
    <name evidence="23" type="ORF">MG293_019270</name>
</gene>
<keyword evidence="13" id="KW-0862">Zinc</keyword>
<comment type="caution">
    <text evidence="23">The sequence shown here is derived from an EMBL/GenBank/DDBJ whole genome shotgun (WGS) entry which is preliminary data.</text>
</comment>
<protein>
    <recommendedName>
        <fullName evidence="7">Methylated-DNA--protein-cysteine methyltransferase</fullName>
        <ecNumber evidence="6">2.1.1.63</ecNumber>
    </recommendedName>
    <alternativeName>
        <fullName evidence="17">6-O-methylguanine-DNA methyltransferase</fullName>
    </alternativeName>
    <alternativeName>
        <fullName evidence="18">O-6-methylguanine-DNA-alkyltransferase</fullName>
    </alternativeName>
</protein>
<evidence type="ECO:0000256" key="5">
    <source>
        <dbReference type="ARBA" id="ARBA00008711"/>
    </source>
</evidence>